<dbReference type="InterPro" id="IPR001663">
    <property type="entry name" value="Rng_hydr_dOase-A"/>
</dbReference>
<sequence length="407" mass="45500">MHGERPGFQGMSDDSLAWLGAAPIPAAPYHDPAWFELEREAVFRRSWLQIGHVCELPDSGSFIRREIEALNVSLLIVRGRDGEIRAFHNVCTHRGTQLVEEESGRRGTFSCPYHRWSFGTDGALLAAPDFDRFFVDKADCALPRVALDICGGLIFVHLGTPDKGLRDDLGPYATMLDGFPAAQAATFSEYVYEIDANWKLTYDNFQENYHLRFIHPRSGAPAVGEDNPFGYPVKMGFHGPHRTQTIWTNPDPAPKPVQAQSFGRAARFAMADGTAGPHSRDYLALFPNFFILGSPAQPFSHTVWPIDARRSRGVIRLYWKGEDDCASRRYAREYAMASARDIHAEDRDVIEAGQRGLNSGALKHIHFQAQEALCRHLFNAVNERVQAYRADLASTAPRPVSRAEAMA</sequence>
<protein>
    <submittedName>
        <fullName evidence="9">Ring-hydroxylating dioxygenase, large terminal subunit</fullName>
    </submittedName>
</protein>
<keyword evidence="3" id="KW-0479">Metal-binding</keyword>
<dbReference type="PRINTS" id="PR00090">
    <property type="entry name" value="RNGDIOXGNASE"/>
</dbReference>
<evidence type="ECO:0000313" key="10">
    <source>
        <dbReference type="Proteomes" id="UP000028534"/>
    </source>
</evidence>
<keyword evidence="4" id="KW-0560">Oxidoreductase</keyword>
<keyword evidence="6" id="KW-0411">Iron-sulfur</keyword>
<dbReference type="Gene3D" id="3.90.380.10">
    <property type="entry name" value="Naphthalene 1,2-dioxygenase Alpha Subunit, Chain A, domain 1"/>
    <property type="match status" value="1"/>
</dbReference>
<dbReference type="Pfam" id="PF00848">
    <property type="entry name" value="Ring_hydroxyl_A"/>
    <property type="match status" value="1"/>
</dbReference>
<dbReference type="InterPro" id="IPR015879">
    <property type="entry name" value="Ring_hydroxy_dOase_asu_C_dom"/>
</dbReference>
<dbReference type="Gene3D" id="2.102.10.10">
    <property type="entry name" value="Rieske [2Fe-2S] iron-sulphur domain"/>
    <property type="match status" value="1"/>
</dbReference>
<comment type="cofactor">
    <cofactor evidence="1">
        <name>Fe cation</name>
        <dbReference type="ChEBI" id="CHEBI:24875"/>
    </cofactor>
</comment>
<dbReference type="Proteomes" id="UP000028534">
    <property type="component" value="Unassembled WGS sequence"/>
</dbReference>
<evidence type="ECO:0000256" key="5">
    <source>
        <dbReference type="ARBA" id="ARBA00023004"/>
    </source>
</evidence>
<dbReference type="CDD" id="cd00680">
    <property type="entry name" value="RHO_alpha_C"/>
    <property type="match status" value="1"/>
</dbReference>
<keyword evidence="5" id="KW-0408">Iron</keyword>
<evidence type="ECO:0000259" key="8">
    <source>
        <dbReference type="PROSITE" id="PS51296"/>
    </source>
</evidence>
<dbReference type="PATRIC" id="fig|13690.10.peg.1268"/>
<gene>
    <name evidence="9" type="ORF">CP98_01228</name>
</gene>
<dbReference type="STRING" id="13690.AX777_01475"/>
<dbReference type="InterPro" id="IPR015881">
    <property type="entry name" value="ARHD_Rieske_2Fe_2S"/>
</dbReference>
<dbReference type="eggNOG" id="COG4638">
    <property type="taxonomic scope" value="Bacteria"/>
</dbReference>
<keyword evidence="7" id="KW-0520">NAD</keyword>
<evidence type="ECO:0000256" key="4">
    <source>
        <dbReference type="ARBA" id="ARBA00023002"/>
    </source>
</evidence>
<dbReference type="GO" id="GO:0005506">
    <property type="term" value="F:iron ion binding"/>
    <property type="evidence" value="ECO:0007669"/>
    <property type="project" value="InterPro"/>
</dbReference>
<dbReference type="PROSITE" id="PS51296">
    <property type="entry name" value="RIESKE"/>
    <property type="match status" value="1"/>
</dbReference>
<evidence type="ECO:0000256" key="6">
    <source>
        <dbReference type="ARBA" id="ARBA00023014"/>
    </source>
</evidence>
<dbReference type="PANTHER" id="PTHR43756:SF5">
    <property type="entry name" value="CHOLINE MONOOXYGENASE, CHLOROPLASTIC"/>
    <property type="match status" value="1"/>
</dbReference>
<dbReference type="InterPro" id="IPR017941">
    <property type="entry name" value="Rieske_2Fe-2S"/>
</dbReference>
<evidence type="ECO:0000256" key="7">
    <source>
        <dbReference type="ARBA" id="ARBA00023027"/>
    </source>
</evidence>
<dbReference type="GO" id="GO:0051213">
    <property type="term" value="F:dioxygenase activity"/>
    <property type="evidence" value="ECO:0007669"/>
    <property type="project" value="UniProtKB-KW"/>
</dbReference>
<dbReference type="EMBL" id="JGVR01000005">
    <property type="protein sequence ID" value="KEZ20024.1"/>
    <property type="molecule type" value="Genomic_DNA"/>
</dbReference>
<reference evidence="9 10" key="1">
    <citation type="submission" date="2014-03" db="EMBL/GenBank/DDBJ databases">
        <title>Genome sequence of Sphingobium yanoikuyae B1.</title>
        <authorList>
            <person name="Gan H.M."/>
            <person name="Gan H.Y."/>
            <person name="Savka M.A."/>
        </authorList>
    </citation>
    <scope>NUCLEOTIDE SEQUENCE [LARGE SCALE GENOMIC DNA]</scope>
    <source>
        <strain evidence="9 10">B1</strain>
    </source>
</reference>
<comment type="caution">
    <text evidence="9">The sequence shown here is derived from an EMBL/GenBank/DDBJ whole genome shotgun (WGS) entry which is preliminary data.</text>
</comment>
<feature type="domain" description="Rieske" evidence="8">
    <location>
        <begin position="51"/>
        <end position="156"/>
    </location>
</feature>
<dbReference type="Pfam" id="PF00355">
    <property type="entry name" value="Rieske"/>
    <property type="match status" value="1"/>
</dbReference>
<evidence type="ECO:0000256" key="2">
    <source>
        <dbReference type="ARBA" id="ARBA00022714"/>
    </source>
</evidence>
<dbReference type="GO" id="GO:0051537">
    <property type="term" value="F:2 iron, 2 sulfur cluster binding"/>
    <property type="evidence" value="ECO:0007669"/>
    <property type="project" value="UniProtKB-KW"/>
</dbReference>
<name>A0A084EPY2_SPHYA</name>
<evidence type="ECO:0000256" key="1">
    <source>
        <dbReference type="ARBA" id="ARBA00001962"/>
    </source>
</evidence>
<keyword evidence="2" id="KW-0001">2Fe-2S</keyword>
<evidence type="ECO:0000313" key="9">
    <source>
        <dbReference type="EMBL" id="KEZ20024.1"/>
    </source>
</evidence>
<evidence type="ECO:0000256" key="3">
    <source>
        <dbReference type="ARBA" id="ARBA00022723"/>
    </source>
</evidence>
<dbReference type="AlphaFoldDB" id="A0A084EPY2"/>
<accession>A0A084EPY2</accession>
<dbReference type="InterPro" id="IPR036922">
    <property type="entry name" value="Rieske_2Fe-2S_sf"/>
</dbReference>
<dbReference type="SUPFAM" id="SSF55961">
    <property type="entry name" value="Bet v1-like"/>
    <property type="match status" value="1"/>
</dbReference>
<dbReference type="SUPFAM" id="SSF50022">
    <property type="entry name" value="ISP domain"/>
    <property type="match status" value="1"/>
</dbReference>
<dbReference type="CDD" id="cd03469">
    <property type="entry name" value="Rieske_RO_Alpha_N"/>
    <property type="match status" value="1"/>
</dbReference>
<keyword evidence="9" id="KW-0223">Dioxygenase</keyword>
<dbReference type="PROSITE" id="PS00570">
    <property type="entry name" value="RING_HYDROXYL_ALPHA"/>
    <property type="match status" value="1"/>
</dbReference>
<dbReference type="PANTHER" id="PTHR43756">
    <property type="entry name" value="CHOLINE MONOOXYGENASE, CHLOROPLASTIC"/>
    <property type="match status" value="1"/>
</dbReference>
<organism evidence="9 10">
    <name type="scientific">Sphingobium yanoikuyae</name>
    <name type="common">Sphingomonas yanoikuyae</name>
    <dbReference type="NCBI Taxonomy" id="13690"/>
    <lineage>
        <taxon>Bacteria</taxon>
        <taxon>Pseudomonadati</taxon>
        <taxon>Pseudomonadota</taxon>
        <taxon>Alphaproteobacteria</taxon>
        <taxon>Sphingomonadales</taxon>
        <taxon>Sphingomonadaceae</taxon>
        <taxon>Sphingobium</taxon>
    </lineage>
</organism>
<proteinExistence type="predicted"/>